<dbReference type="SUPFAM" id="SSF52540">
    <property type="entry name" value="P-loop containing nucleoside triphosphate hydrolases"/>
    <property type="match status" value="1"/>
</dbReference>
<dbReference type="Pfam" id="PF13476">
    <property type="entry name" value="AAA_23"/>
    <property type="match status" value="1"/>
</dbReference>
<protein>
    <recommendedName>
        <fullName evidence="3">Nuclease SbcCD subunit C</fullName>
    </recommendedName>
</protein>
<dbReference type="EMBL" id="JBHLZY010000026">
    <property type="protein sequence ID" value="MFB9770620.1"/>
    <property type="molecule type" value="Genomic_DNA"/>
</dbReference>
<feature type="coiled-coil region" evidence="4">
    <location>
        <begin position="409"/>
        <end position="436"/>
    </location>
</feature>
<evidence type="ECO:0000313" key="7">
    <source>
        <dbReference type="Proteomes" id="UP001589691"/>
    </source>
</evidence>
<name>A0ABV5WXT2_9LACO</name>
<keyword evidence="7" id="KW-1185">Reference proteome</keyword>
<dbReference type="PANTHER" id="PTHR32114:SF2">
    <property type="entry name" value="ABC TRANSPORTER ABCH.3"/>
    <property type="match status" value="1"/>
</dbReference>
<evidence type="ECO:0000256" key="3">
    <source>
        <dbReference type="ARBA" id="ARBA00013368"/>
    </source>
</evidence>
<evidence type="ECO:0000256" key="4">
    <source>
        <dbReference type="SAM" id="Coils"/>
    </source>
</evidence>
<feature type="coiled-coil region" evidence="4">
    <location>
        <begin position="789"/>
        <end position="852"/>
    </location>
</feature>
<sequence length="1059" mass="117319">MKPVYLEMNYFGPHEHSVIDFRQLETAPIFLIGGDTGAGKSTIFDAMTYALFGTTTNSGTEGRAANEMRSQFAPADQATTITFYFEQGHQLFKIIRQPDQWLAKQKGTGLTHKGSTAKFAIVDKVGGLEVTSIASKPSEVAAEVAQTLNLSADQFKKIILLPQNDFSEFLKSKTGDKEKILKKIFGTQLYSDFTQNLKDRYDAAKQTNDDFQAQLDVQLKAPTWTADEQAQLNQVPNPQLTTVTQQFVDQRQATLNQLEHRNATLETSLQAAENAYRQGRDVHQQFNQLADAQKQFEREITAKQAENSTKQTHLTALQWANQFKEAFRDYLNGRQEHQRLSQTDAQLQQTAAKTDQQLAEATAKREKLTSQAEAHQQQLERLTTLATLIPNVQAAEKLRTQVQQLAPVVAKLTAELATQKNTAQELADQVAQKEATLPVIADCQQHYDTLIEQRNTVVETLTGLLHQATQAKATMATVNSEYEQAEATLTTLQAQRHQAAQNYQQQRGRRQALMIAQLQQELVDGEPCVVCGSTDHSHMPTTITADEAELKRSMTAVDAAQDAYAAAQNAVKTQQQRLEQLQTQLQAAQTAADTAQTALTNQYDQLKAPLTLALPANFDFDTVKQVFATAIQTAKATLQNAQHQVEAFQQLQRQVTAQATQTNQAQLALAKKQTEQQNRQADLQAAEQKLPDVSLISTDLVTERDQLKVATQTYQQQLDQAQQAEHQAQLQRSEHQTQLRDIKAQLTTTQQKMDALQAELSAGLSAPTAPTNDSSVLRAWLAEIENGQLETLQNQITRYDQSKANLTATIQQLQQRLTTTTQPDLAALEATLQARQATKDQLLEQLTLAKNQLATATTSANAIQRILNEQGAFATHFQALTGLYQIVNGKAGNDQKLKLETFVVQNYLQRILNYANEHFINLLSNNRYTFELADQASDNRGDHGLDINVFDNETGEARSSSTLSGGETFIAALSIALSLSEVVQSSANGVQIDALFVDEGFGSLDNETLTKAMQALETIGENRMVGVISHIDSMKQTIGQQILIKKLGDGRSRVELISK</sequence>
<feature type="coiled-coil region" evidence="4">
    <location>
        <begin position="468"/>
        <end position="502"/>
    </location>
</feature>
<feature type="domain" description="Rad50/SbcC-type AAA" evidence="5">
    <location>
        <begin position="6"/>
        <end position="228"/>
    </location>
</feature>
<organism evidence="6 7">
    <name type="scientific">Lactiplantibacillus modestisalitolerans</name>
    <dbReference type="NCBI Taxonomy" id="1457219"/>
    <lineage>
        <taxon>Bacteria</taxon>
        <taxon>Bacillati</taxon>
        <taxon>Bacillota</taxon>
        <taxon>Bacilli</taxon>
        <taxon>Lactobacillales</taxon>
        <taxon>Lactobacillaceae</taxon>
        <taxon>Lactiplantibacillus</taxon>
    </lineage>
</organism>
<feature type="coiled-coil region" evidence="4">
    <location>
        <begin position="631"/>
        <end position="759"/>
    </location>
</feature>
<dbReference type="Gene3D" id="3.40.50.300">
    <property type="entry name" value="P-loop containing nucleotide triphosphate hydrolases"/>
    <property type="match status" value="2"/>
</dbReference>
<dbReference type="PANTHER" id="PTHR32114">
    <property type="entry name" value="ABC TRANSPORTER ABCH.3"/>
    <property type="match status" value="1"/>
</dbReference>
<evidence type="ECO:0000256" key="1">
    <source>
        <dbReference type="ARBA" id="ARBA00006930"/>
    </source>
</evidence>
<keyword evidence="4" id="KW-0175">Coiled coil</keyword>
<reference evidence="6 7" key="1">
    <citation type="submission" date="2024-09" db="EMBL/GenBank/DDBJ databases">
        <authorList>
            <person name="Sun Q."/>
            <person name="Mori K."/>
        </authorList>
    </citation>
    <scope>NUCLEOTIDE SEQUENCE [LARGE SCALE GENOMIC DNA]</scope>
    <source>
        <strain evidence="6 7">TBRC 4576</strain>
    </source>
</reference>
<feature type="coiled-coil region" evidence="4">
    <location>
        <begin position="351"/>
        <end position="385"/>
    </location>
</feature>
<feature type="coiled-coil region" evidence="4">
    <location>
        <begin position="557"/>
        <end position="598"/>
    </location>
</feature>
<dbReference type="Proteomes" id="UP001589691">
    <property type="component" value="Unassembled WGS sequence"/>
</dbReference>
<dbReference type="InterPro" id="IPR027417">
    <property type="entry name" value="P-loop_NTPase"/>
</dbReference>
<dbReference type="Pfam" id="PF13558">
    <property type="entry name" value="SbcC_Walker_B"/>
    <property type="match status" value="1"/>
</dbReference>
<evidence type="ECO:0000259" key="5">
    <source>
        <dbReference type="Pfam" id="PF13476"/>
    </source>
</evidence>
<gene>
    <name evidence="6" type="ORF">ACFFLI_12165</name>
</gene>
<comment type="caution">
    <text evidence="6">The sequence shown here is derived from an EMBL/GenBank/DDBJ whole genome shotgun (WGS) entry which is preliminary data.</text>
</comment>
<evidence type="ECO:0000256" key="2">
    <source>
        <dbReference type="ARBA" id="ARBA00011322"/>
    </source>
</evidence>
<dbReference type="RefSeq" id="WP_137641767.1">
    <property type="nucleotide sequence ID" value="NZ_BJEA01000003.1"/>
</dbReference>
<comment type="subunit">
    <text evidence="2">Heterodimer of SbcC and SbcD.</text>
</comment>
<comment type="similarity">
    <text evidence="1">Belongs to the SMC family. SbcC subfamily.</text>
</comment>
<proteinExistence type="inferred from homology"/>
<feature type="coiled-coil region" evidence="4">
    <location>
        <begin position="248"/>
        <end position="275"/>
    </location>
</feature>
<accession>A0ABV5WXT2</accession>
<evidence type="ECO:0000313" key="6">
    <source>
        <dbReference type="EMBL" id="MFB9770620.1"/>
    </source>
</evidence>
<dbReference type="InterPro" id="IPR038729">
    <property type="entry name" value="Rad50/SbcC_AAA"/>
</dbReference>